<name>A0A3B1K9P2_ASTMX</name>
<dbReference type="SUPFAM" id="SSF48726">
    <property type="entry name" value="Immunoglobulin"/>
    <property type="match status" value="1"/>
</dbReference>
<protein>
    <recommendedName>
        <fullName evidence="2">Ig-like domain-containing protein</fullName>
    </recommendedName>
</protein>
<dbReference type="Proteomes" id="UP000018467">
    <property type="component" value="Unassembled WGS sequence"/>
</dbReference>
<dbReference type="InterPro" id="IPR032699">
    <property type="entry name" value="Izumo-Ig"/>
</dbReference>
<reference evidence="4" key="2">
    <citation type="journal article" date="2014" name="Nat. Commun.">
        <title>The cavefish genome reveals candidate genes for eye loss.</title>
        <authorList>
            <person name="McGaugh S.E."/>
            <person name="Gross J.B."/>
            <person name="Aken B."/>
            <person name="Blin M."/>
            <person name="Borowsky R."/>
            <person name="Chalopin D."/>
            <person name="Hinaux H."/>
            <person name="Jeffery W.R."/>
            <person name="Keene A."/>
            <person name="Ma L."/>
            <person name="Minx P."/>
            <person name="Murphy D."/>
            <person name="O'Quin K.E."/>
            <person name="Retaux S."/>
            <person name="Rohner N."/>
            <person name="Searle S.M."/>
            <person name="Stahl B.A."/>
            <person name="Tabin C."/>
            <person name="Volff J.N."/>
            <person name="Yoshizawa M."/>
            <person name="Warren W.C."/>
        </authorList>
    </citation>
    <scope>NUCLEOTIDE SEQUENCE [LARGE SCALE GENOMIC DNA]</scope>
    <source>
        <strain evidence="4">female</strain>
    </source>
</reference>
<dbReference type="InterPro" id="IPR032700">
    <property type="entry name" value="IZUMO1"/>
</dbReference>
<dbReference type="Bgee" id="ENSAMXG00000036421">
    <property type="expression patterns" value="Expressed in liver and 3 other cell types or tissues"/>
</dbReference>
<evidence type="ECO:0000259" key="2">
    <source>
        <dbReference type="PROSITE" id="PS50835"/>
    </source>
</evidence>
<feature type="transmembrane region" description="Helical" evidence="1">
    <location>
        <begin position="223"/>
        <end position="243"/>
    </location>
</feature>
<accession>A0A3B1K9P2</accession>
<dbReference type="GO" id="GO:0086080">
    <property type="term" value="F:protein binding involved in heterotypic cell-cell adhesion"/>
    <property type="evidence" value="ECO:0007669"/>
    <property type="project" value="TreeGrafter"/>
</dbReference>
<dbReference type="FunCoup" id="A0A3B1K9P2">
    <property type="interactions" value="12"/>
</dbReference>
<dbReference type="GeneTree" id="ENSGT00940000169964"/>
<dbReference type="GO" id="GO:0002080">
    <property type="term" value="C:acrosomal membrane"/>
    <property type="evidence" value="ECO:0007669"/>
    <property type="project" value="TreeGrafter"/>
</dbReference>
<evidence type="ECO:0000313" key="3">
    <source>
        <dbReference type="Ensembl" id="ENSAMXP00000050805.1"/>
    </source>
</evidence>
<dbReference type="GO" id="GO:0035036">
    <property type="term" value="P:sperm-egg recognition"/>
    <property type="evidence" value="ECO:0007669"/>
    <property type="project" value="Ensembl"/>
</dbReference>
<dbReference type="AlphaFoldDB" id="A0A3B1K9P2"/>
<reference evidence="3" key="4">
    <citation type="submission" date="2025-09" db="UniProtKB">
        <authorList>
            <consortium name="Ensembl"/>
        </authorList>
    </citation>
    <scope>IDENTIFICATION</scope>
</reference>
<feature type="domain" description="Ig-like" evidence="2">
    <location>
        <begin position="117"/>
        <end position="189"/>
    </location>
</feature>
<keyword evidence="1" id="KW-0812">Transmembrane</keyword>
<keyword evidence="1" id="KW-0472">Membrane</keyword>
<dbReference type="InterPro" id="IPR007110">
    <property type="entry name" value="Ig-like_dom"/>
</dbReference>
<dbReference type="Ensembl" id="ENSAMXT00000051603.1">
    <property type="protein sequence ID" value="ENSAMXP00000050805.1"/>
    <property type="gene ID" value="ENSAMXG00000036421.1"/>
</dbReference>
<organism evidence="3 4">
    <name type="scientific">Astyanax mexicanus</name>
    <name type="common">Blind cave fish</name>
    <name type="synonym">Astyanax fasciatus mexicanus</name>
    <dbReference type="NCBI Taxonomy" id="7994"/>
    <lineage>
        <taxon>Eukaryota</taxon>
        <taxon>Metazoa</taxon>
        <taxon>Chordata</taxon>
        <taxon>Craniata</taxon>
        <taxon>Vertebrata</taxon>
        <taxon>Euteleostomi</taxon>
        <taxon>Actinopterygii</taxon>
        <taxon>Neopterygii</taxon>
        <taxon>Teleostei</taxon>
        <taxon>Ostariophysi</taxon>
        <taxon>Characiformes</taxon>
        <taxon>Characoidei</taxon>
        <taxon>Acestrorhamphidae</taxon>
        <taxon>Acestrorhamphinae</taxon>
        <taxon>Astyanax</taxon>
    </lineage>
</organism>
<keyword evidence="1" id="KW-1133">Transmembrane helix</keyword>
<sequence length="245" mass="27903">MVCLVSSVTSCLQCDRAVLNMHEDFIAAAKGVTIQDQMDLKEITDQAYTNYKKTSEELPTTLYRARTEYQSEFQRYWKEHKKLLFQGVMNCSSCQYGLFQCWLEPQQDCGHELKGQEGEQVVLDCFLSWHSLIIGQAEYHYSWKRGARNELFEVLVVTEESKIVLNQLSVSEQGVYRCLLLDKHGTELSRMIPSPSSTPRPIPTLPALPSLDLRPTRLHRDTLIIILAFLTVVSISASLAIIVSL</sequence>
<dbReference type="GO" id="GO:0005886">
    <property type="term" value="C:plasma membrane"/>
    <property type="evidence" value="ECO:0007669"/>
    <property type="project" value="TreeGrafter"/>
</dbReference>
<dbReference type="PANTHER" id="PTHR35540:SF1">
    <property type="entry name" value="IZUMO SPERM-EGG FUSION PROTEIN 1"/>
    <property type="match status" value="1"/>
</dbReference>
<reference evidence="3" key="3">
    <citation type="submission" date="2025-08" db="UniProtKB">
        <authorList>
            <consortium name="Ensembl"/>
        </authorList>
    </citation>
    <scope>IDENTIFICATION</scope>
</reference>
<dbReference type="PROSITE" id="PS50835">
    <property type="entry name" value="IG_LIKE"/>
    <property type="match status" value="1"/>
</dbReference>
<dbReference type="GO" id="GO:0007342">
    <property type="term" value="P:fusion of sperm to egg plasma membrane involved in single fertilization"/>
    <property type="evidence" value="ECO:0007669"/>
    <property type="project" value="InterPro"/>
</dbReference>
<evidence type="ECO:0000313" key="4">
    <source>
        <dbReference type="Proteomes" id="UP000018467"/>
    </source>
</evidence>
<dbReference type="InterPro" id="IPR036179">
    <property type="entry name" value="Ig-like_dom_sf"/>
</dbReference>
<evidence type="ECO:0000256" key="1">
    <source>
        <dbReference type="SAM" id="Phobius"/>
    </source>
</evidence>
<dbReference type="GO" id="GO:0005102">
    <property type="term" value="F:signaling receptor binding"/>
    <property type="evidence" value="ECO:0007669"/>
    <property type="project" value="InterPro"/>
</dbReference>
<dbReference type="InParanoid" id="A0A3B1K9P2"/>
<keyword evidence="4" id="KW-1185">Reference proteome</keyword>
<dbReference type="PANTHER" id="PTHR35540">
    <property type="entry name" value="IZUMO SPERM-EGG FUSION PROTEIN 1"/>
    <property type="match status" value="1"/>
</dbReference>
<dbReference type="Pfam" id="PF16706">
    <property type="entry name" value="Izumo-Ig"/>
    <property type="match status" value="1"/>
</dbReference>
<reference evidence="4" key="1">
    <citation type="submission" date="2013-03" db="EMBL/GenBank/DDBJ databases">
        <authorList>
            <person name="Jeffery W."/>
            <person name="Warren W."/>
            <person name="Wilson R.K."/>
        </authorList>
    </citation>
    <scope>NUCLEOTIDE SEQUENCE</scope>
    <source>
        <strain evidence="4">female</strain>
    </source>
</reference>
<proteinExistence type="predicted"/>